<sequence length="353" mass="40430">MINKKFDYKILIEEPRLLMDVKLKPTQGDRFQPTGFPEIGAAEFQRPDGTRMVLVESAQSMANRLESTIIGADGYNVIESLKGISYIVSELSADGELKFTSSLIEAHRMNSPYIISDKNFREELKKEASYFKGQPMNWKKVAKAVFKYDVNSLIHGVFMANLEDGRLKLPRILSSFIEAENIREVSTGGVKNNPIDPTGKLRTNEITKDVYGNVPYHRTEFTAESINAYFNIDTSLLKSYELGENETKLVFFLCMLKIRKFLDSSLRLRTACDLMVDSNIVFNIEKDEYVEFPEEKEIMEILSDLIKKCEHSFSTPPVTKLQVKAKWKKEGEKPNNSEENIDKENEDDTLEDE</sequence>
<protein>
    <submittedName>
        <fullName evidence="2">CRISPR-associated protein Csb1</fullName>
    </submittedName>
</protein>
<organism evidence="2 3">
    <name type="scientific">Cuniculiplasma divulgatum</name>
    <dbReference type="NCBI Taxonomy" id="1673428"/>
    <lineage>
        <taxon>Archaea</taxon>
        <taxon>Methanobacteriati</taxon>
        <taxon>Thermoplasmatota</taxon>
        <taxon>Thermoplasmata</taxon>
        <taxon>Thermoplasmatales</taxon>
        <taxon>Cuniculiplasmataceae</taxon>
        <taxon>Cuniculiplasma</taxon>
    </lineage>
</organism>
<feature type="region of interest" description="Disordered" evidence="1">
    <location>
        <begin position="324"/>
        <end position="353"/>
    </location>
</feature>
<dbReference type="RefSeq" id="WP_021790458.1">
    <property type="nucleotide sequence ID" value="NZ_LT671858.1"/>
</dbReference>
<evidence type="ECO:0000313" key="2">
    <source>
        <dbReference type="EMBL" id="SIM79733.1"/>
    </source>
</evidence>
<dbReference type="EMBL" id="LT671858">
    <property type="protein sequence ID" value="SIM79733.1"/>
    <property type="molecule type" value="Genomic_DNA"/>
</dbReference>
<evidence type="ECO:0000313" key="3">
    <source>
        <dbReference type="Proteomes" id="UP000195607"/>
    </source>
</evidence>
<dbReference type="GeneID" id="41588882"/>
<dbReference type="NCBIfam" id="TIGR02570">
    <property type="entry name" value="cas7_GSU0053"/>
    <property type="match status" value="1"/>
</dbReference>
<name>A0A1N5W358_9ARCH</name>
<feature type="compositionally biased region" description="Basic and acidic residues" evidence="1">
    <location>
        <begin position="328"/>
        <end position="343"/>
    </location>
</feature>
<dbReference type="Proteomes" id="UP000195607">
    <property type="component" value="Chromosome I"/>
</dbReference>
<reference evidence="2 3" key="1">
    <citation type="submission" date="2016-04" db="EMBL/GenBank/DDBJ databases">
        <authorList>
            <person name="Evans L.H."/>
            <person name="Alamgir A."/>
            <person name="Owens N."/>
            <person name="Weber N.D."/>
            <person name="Virtaneva K."/>
            <person name="Barbian K."/>
            <person name="Babar A."/>
            <person name="Rosenke K."/>
        </authorList>
    </citation>
    <scope>NUCLEOTIDE SEQUENCE [LARGE SCALE GENOMIC DNA]</scope>
    <source>
        <strain evidence="3">S5(T) (JCM 30642 \VKM B-2941)</strain>
    </source>
</reference>
<dbReference type="AlphaFoldDB" id="A0A1N5W358"/>
<proteinExistence type="predicted"/>
<dbReference type="InterPro" id="IPR013403">
    <property type="entry name" value="CRISPR-assoc_prot_Csb1/Cas7u"/>
</dbReference>
<feature type="compositionally biased region" description="Acidic residues" evidence="1">
    <location>
        <begin position="344"/>
        <end position="353"/>
    </location>
</feature>
<gene>
    <name evidence="2" type="ORF">CSP5_1640</name>
</gene>
<evidence type="ECO:0000256" key="1">
    <source>
        <dbReference type="SAM" id="MobiDB-lite"/>
    </source>
</evidence>
<dbReference type="Pfam" id="PF09617">
    <property type="entry name" value="Cas_GSU0053"/>
    <property type="match status" value="1"/>
</dbReference>
<accession>A0A1N5W358</accession>